<dbReference type="Proteomes" id="UP000263268">
    <property type="component" value="Unassembled WGS sequence"/>
</dbReference>
<protein>
    <recommendedName>
        <fullName evidence="1">site-specific DNA-methyltransferase (adenine-specific)</fullName>
        <ecNumber evidence="1">2.1.1.72</ecNumber>
    </recommendedName>
</protein>
<dbReference type="EC" id="2.1.1.72" evidence="1"/>
<proteinExistence type="predicted"/>
<evidence type="ECO:0000256" key="2">
    <source>
        <dbReference type="ARBA" id="ARBA00022603"/>
    </source>
</evidence>
<keyword evidence="2" id="KW-0489">Methyltransferase</keyword>
<feature type="domain" description="TaqI-like C-terminal specificity" evidence="5">
    <location>
        <begin position="25"/>
        <end position="162"/>
    </location>
</feature>
<comment type="caution">
    <text evidence="6">The sequence shown here is derived from an EMBL/GenBank/DDBJ whole genome shotgun (WGS) entry which is preliminary data.</text>
</comment>
<keyword evidence="3" id="KW-0808">Transferase</keyword>
<evidence type="ECO:0000313" key="6">
    <source>
        <dbReference type="EMBL" id="HCY83035.1"/>
    </source>
</evidence>
<name>A0A3D6BYA5_9FLAO</name>
<dbReference type="GO" id="GO:0032259">
    <property type="term" value="P:methylation"/>
    <property type="evidence" value="ECO:0007669"/>
    <property type="project" value="UniProtKB-KW"/>
</dbReference>
<accession>A0A3D6BYA5</accession>
<evidence type="ECO:0000256" key="1">
    <source>
        <dbReference type="ARBA" id="ARBA00011900"/>
    </source>
</evidence>
<dbReference type="InterPro" id="IPR025931">
    <property type="entry name" value="TaqI_C"/>
</dbReference>
<feature type="non-terminal residue" evidence="6">
    <location>
        <position position="196"/>
    </location>
</feature>
<organism evidence="6 7">
    <name type="scientific">Xanthomarina gelatinilytica</name>
    <dbReference type="NCBI Taxonomy" id="1137281"/>
    <lineage>
        <taxon>Bacteria</taxon>
        <taxon>Pseudomonadati</taxon>
        <taxon>Bacteroidota</taxon>
        <taxon>Flavobacteriia</taxon>
        <taxon>Flavobacteriales</taxon>
        <taxon>Flavobacteriaceae</taxon>
        <taxon>Xanthomarina</taxon>
    </lineage>
</organism>
<dbReference type="GO" id="GO:0009007">
    <property type="term" value="F:site-specific DNA-methyltransferase (adenine-specific) activity"/>
    <property type="evidence" value="ECO:0007669"/>
    <property type="project" value="UniProtKB-EC"/>
</dbReference>
<gene>
    <name evidence="6" type="ORF">DHV22_16260</name>
</gene>
<feature type="non-terminal residue" evidence="6">
    <location>
        <position position="1"/>
    </location>
</feature>
<evidence type="ECO:0000313" key="7">
    <source>
        <dbReference type="Proteomes" id="UP000263268"/>
    </source>
</evidence>
<dbReference type="PANTHER" id="PTHR33841:SF1">
    <property type="entry name" value="DNA METHYLTRANSFERASE A"/>
    <property type="match status" value="1"/>
</dbReference>
<dbReference type="EMBL" id="DPRK01000262">
    <property type="protein sequence ID" value="HCY83035.1"/>
    <property type="molecule type" value="Genomic_DNA"/>
</dbReference>
<dbReference type="PANTHER" id="PTHR33841">
    <property type="entry name" value="DNA METHYLTRANSFERASE YEEA-RELATED"/>
    <property type="match status" value="1"/>
</dbReference>
<sequence length="196" mass="23014">NNKSYIFENKEDIKNANIEESLLVPIVLGRDIGKWKIKDDSKRILYIDGDTDIDNYPLTKKWLEQFKEKLEKRRECIRGVIPWYSLQWPREKAELDKNPKILLQRTRNESLKTRLVATIDDSGIYGMESIIFLTPTSENISTYYFLAILNSKLLNYLFATKFLNLAVKGDYLKQIRFPISNQTEVLNDLSIKMLQT</sequence>
<evidence type="ECO:0000256" key="4">
    <source>
        <dbReference type="ARBA" id="ARBA00047942"/>
    </source>
</evidence>
<comment type="catalytic activity">
    <reaction evidence="4">
        <text>a 2'-deoxyadenosine in DNA + S-adenosyl-L-methionine = an N(6)-methyl-2'-deoxyadenosine in DNA + S-adenosyl-L-homocysteine + H(+)</text>
        <dbReference type="Rhea" id="RHEA:15197"/>
        <dbReference type="Rhea" id="RHEA-COMP:12418"/>
        <dbReference type="Rhea" id="RHEA-COMP:12419"/>
        <dbReference type="ChEBI" id="CHEBI:15378"/>
        <dbReference type="ChEBI" id="CHEBI:57856"/>
        <dbReference type="ChEBI" id="CHEBI:59789"/>
        <dbReference type="ChEBI" id="CHEBI:90615"/>
        <dbReference type="ChEBI" id="CHEBI:90616"/>
        <dbReference type="EC" id="2.1.1.72"/>
    </reaction>
</comment>
<evidence type="ECO:0000259" key="5">
    <source>
        <dbReference type="Pfam" id="PF12950"/>
    </source>
</evidence>
<dbReference type="AlphaFoldDB" id="A0A3D6BYA5"/>
<dbReference type="InterPro" id="IPR050953">
    <property type="entry name" value="N4_N6_ade-DNA_methylase"/>
</dbReference>
<evidence type="ECO:0000256" key="3">
    <source>
        <dbReference type="ARBA" id="ARBA00022679"/>
    </source>
</evidence>
<dbReference type="Pfam" id="PF12950">
    <property type="entry name" value="TaqI_C"/>
    <property type="match status" value="1"/>
</dbReference>
<reference evidence="6 7" key="1">
    <citation type="journal article" date="2018" name="Nat. Biotechnol.">
        <title>A standardized bacterial taxonomy based on genome phylogeny substantially revises the tree of life.</title>
        <authorList>
            <person name="Parks D.H."/>
            <person name="Chuvochina M."/>
            <person name="Waite D.W."/>
            <person name="Rinke C."/>
            <person name="Skarshewski A."/>
            <person name="Chaumeil P.A."/>
            <person name="Hugenholtz P."/>
        </authorList>
    </citation>
    <scope>NUCLEOTIDE SEQUENCE [LARGE SCALE GENOMIC DNA]</scope>
    <source>
        <strain evidence="6">UBA10227</strain>
    </source>
</reference>